<comment type="caution">
    <text evidence="2">The sequence shown here is derived from an EMBL/GenBank/DDBJ whole genome shotgun (WGS) entry which is preliminary data.</text>
</comment>
<dbReference type="AlphaFoldDB" id="A0A3S5B0C9"/>
<proteinExistence type="predicted"/>
<reference evidence="2" key="1">
    <citation type="submission" date="2018-11" db="EMBL/GenBank/DDBJ databases">
        <authorList>
            <consortium name="Pathogen Informatics"/>
        </authorList>
    </citation>
    <scope>NUCLEOTIDE SEQUENCE</scope>
</reference>
<evidence type="ECO:0000313" key="3">
    <source>
        <dbReference type="Proteomes" id="UP000784294"/>
    </source>
</evidence>
<dbReference type="Proteomes" id="UP000784294">
    <property type="component" value="Unassembled WGS sequence"/>
</dbReference>
<feature type="region of interest" description="Disordered" evidence="1">
    <location>
        <begin position="187"/>
        <end position="209"/>
    </location>
</feature>
<name>A0A3S5B0C9_9PLAT</name>
<evidence type="ECO:0000256" key="1">
    <source>
        <dbReference type="SAM" id="MobiDB-lite"/>
    </source>
</evidence>
<protein>
    <submittedName>
        <fullName evidence="2">Uncharacterized protein</fullName>
    </submittedName>
</protein>
<evidence type="ECO:0000313" key="2">
    <source>
        <dbReference type="EMBL" id="VEL33097.1"/>
    </source>
</evidence>
<accession>A0A3S5B0C9</accession>
<dbReference type="EMBL" id="CAAALY010245165">
    <property type="protein sequence ID" value="VEL33097.1"/>
    <property type="molecule type" value="Genomic_DNA"/>
</dbReference>
<keyword evidence="3" id="KW-1185">Reference proteome</keyword>
<gene>
    <name evidence="2" type="ORF">PXEA_LOCUS26537</name>
</gene>
<organism evidence="2 3">
    <name type="scientific">Protopolystoma xenopodis</name>
    <dbReference type="NCBI Taxonomy" id="117903"/>
    <lineage>
        <taxon>Eukaryota</taxon>
        <taxon>Metazoa</taxon>
        <taxon>Spiralia</taxon>
        <taxon>Lophotrochozoa</taxon>
        <taxon>Platyhelminthes</taxon>
        <taxon>Monogenea</taxon>
        <taxon>Polyopisthocotylea</taxon>
        <taxon>Polystomatidea</taxon>
        <taxon>Polystomatidae</taxon>
        <taxon>Protopolystoma</taxon>
    </lineage>
</organism>
<sequence length="424" mass="47629">MSFHHIWDLCYHDISSTHNWAATSEVGAQLKPARLHRRILAYPRFFSLPLYHRVDIASNKQLSSVTGLQGLSAASEQCWMSNPLRPTSRALNEAPSQYSFQNSASLSVSFFRCLDNARRRLDERKMAACVWRLSYCPPAFQLPSALEWEMRYADYRPYNLPLTRLSLRKKLATFDLPIDTVAESRKLSSTATADSESNRLSPASSTNINHSAFSDEHIQIQIGEIKNPSTTKNVYSSYQVAFLDDDDYYDDEYILSSEKAVDITSAGINLSIPQNTNEAKLSHSSITFTGTGIKHYKSENPSIVTDRTFYADLEADISSDKLSTPSNADYLSIASPHDTVKISMMESLSSAGRRLADSEDLDKFIDLLNVLPLTTWSQSVSLMTEDLGSIQFGISPPPIDSVFLSHLDWLIADHTSLCVFWIFF</sequence>